<name>A0A0W8FHF3_9ZZZZ</name>
<dbReference type="Gene3D" id="3.20.20.30">
    <property type="entry name" value="Luciferase-like domain"/>
    <property type="match status" value="1"/>
</dbReference>
<dbReference type="InterPro" id="IPR011251">
    <property type="entry name" value="Luciferase-like_dom"/>
</dbReference>
<dbReference type="GO" id="GO:0016705">
    <property type="term" value="F:oxidoreductase activity, acting on paired donors, with incorporation or reduction of molecular oxygen"/>
    <property type="evidence" value="ECO:0007669"/>
    <property type="project" value="InterPro"/>
</dbReference>
<dbReference type="Pfam" id="PF00296">
    <property type="entry name" value="Bac_luciferase"/>
    <property type="match status" value="1"/>
</dbReference>
<gene>
    <name evidence="3" type="ORF">ASZ90_009930</name>
</gene>
<evidence type="ECO:0000259" key="2">
    <source>
        <dbReference type="Pfam" id="PF00296"/>
    </source>
</evidence>
<dbReference type="InterPro" id="IPR036661">
    <property type="entry name" value="Luciferase-like_sf"/>
</dbReference>
<dbReference type="NCBIfam" id="TIGR03557">
    <property type="entry name" value="F420_G6P_family"/>
    <property type="match status" value="1"/>
</dbReference>
<accession>A0A0W8FHF3</accession>
<dbReference type="PANTHER" id="PTHR43244">
    <property type="match status" value="1"/>
</dbReference>
<feature type="domain" description="Luciferase-like" evidence="2">
    <location>
        <begin position="164"/>
        <end position="457"/>
    </location>
</feature>
<evidence type="ECO:0000313" key="3">
    <source>
        <dbReference type="EMBL" id="KUG20319.1"/>
    </source>
</evidence>
<proteinExistence type="predicted"/>
<comment type="caution">
    <text evidence="3">The sequence shown here is derived from an EMBL/GenBank/DDBJ whole genome shotgun (WGS) entry which is preliminary data.</text>
</comment>
<keyword evidence="1" id="KW-0560">Oxidoreductase</keyword>
<dbReference type="NCBIfam" id="TIGR03885">
    <property type="entry name" value="flavin_revert"/>
    <property type="match status" value="1"/>
</dbReference>
<dbReference type="InterPro" id="IPR019945">
    <property type="entry name" value="F420_G6P_DH-rel"/>
</dbReference>
<protein>
    <recommendedName>
        <fullName evidence="2">Luciferase-like domain-containing protein</fullName>
    </recommendedName>
</protein>
<dbReference type="InterPro" id="IPR023907">
    <property type="entry name" value="Non-F420_Flavin_OxRdtase"/>
</dbReference>
<organism evidence="3">
    <name type="scientific">hydrocarbon metagenome</name>
    <dbReference type="NCBI Taxonomy" id="938273"/>
    <lineage>
        <taxon>unclassified sequences</taxon>
        <taxon>metagenomes</taxon>
        <taxon>ecological metagenomes</taxon>
    </lineage>
</organism>
<dbReference type="SUPFAM" id="SSF51679">
    <property type="entry name" value="Bacterial luciferase-like"/>
    <property type="match status" value="1"/>
</dbReference>
<dbReference type="EMBL" id="LNQE01001203">
    <property type="protein sequence ID" value="KUG20319.1"/>
    <property type="molecule type" value="Genomic_DNA"/>
</dbReference>
<dbReference type="AlphaFoldDB" id="A0A0W8FHF3"/>
<dbReference type="PANTHER" id="PTHR43244:SF1">
    <property type="entry name" value="5,10-METHYLENETETRAHYDROMETHANOPTERIN REDUCTASE"/>
    <property type="match status" value="1"/>
</dbReference>
<reference evidence="3" key="1">
    <citation type="journal article" date="2015" name="Proc. Natl. Acad. Sci. U.S.A.">
        <title>Networks of energetic and metabolic interactions define dynamics in microbial communities.</title>
        <authorList>
            <person name="Embree M."/>
            <person name="Liu J.K."/>
            <person name="Al-Bassam M.M."/>
            <person name="Zengler K."/>
        </authorList>
    </citation>
    <scope>NUCLEOTIDE SEQUENCE</scope>
</reference>
<evidence type="ECO:0000256" key="1">
    <source>
        <dbReference type="ARBA" id="ARBA00023002"/>
    </source>
</evidence>
<sequence>MLISRFRLFPAAVPIQWAGRASQRSTATGPPRRNGFRYLYPHLRAMHQCSAVAPASRRASLSFRLTRYRCVREECIWHIPPGYRRPPDILSGQGKGSCPKRPFRICRMSAIFRTGYAYRYIGLHRCLFSRRIMFLYHCHSSGITMKSDELHQATFPEGRRGGLAMVTIGYHASHEQFPPSALLNLVRVAESAGFQAAMSSDHFHPWSSRQGESGFAWSWLGAALQATSLTFGVVSAPGQRYHPAIIAQAAATLAEMFPNRFWIAVGSGQLLNEGITSERWPAKAERNARLREAADIMRALWAGETVTRHGRNTVEEAHLYTRPAHPPPLIGAAITAETAEWIGGWADGLITVSKPPDELKKVVSAFHRGGGKGKPMYLKVQISYAESDEEAIRGAWDQWRNNIFASSVLANLRTPEMFDAAGEMVSPDRLHGHVNISADADRHIEWLGAYMDLGFTHLILHNVNREQERFIRDFGKKVIPALAGRAIPAAAG</sequence>
<dbReference type="InterPro" id="IPR050564">
    <property type="entry name" value="F420-G6PD/mer"/>
</dbReference>
<dbReference type="CDD" id="cd01097">
    <property type="entry name" value="Tetrahydromethanopterin_reductase"/>
    <property type="match status" value="1"/>
</dbReference>